<name>A0ACB9LS31_BAUVA</name>
<dbReference type="EMBL" id="CM039436">
    <property type="protein sequence ID" value="KAI4314068.1"/>
    <property type="molecule type" value="Genomic_DNA"/>
</dbReference>
<organism evidence="1 2">
    <name type="scientific">Bauhinia variegata</name>
    <name type="common">Purple orchid tree</name>
    <name type="synonym">Phanera variegata</name>
    <dbReference type="NCBI Taxonomy" id="167791"/>
    <lineage>
        <taxon>Eukaryota</taxon>
        <taxon>Viridiplantae</taxon>
        <taxon>Streptophyta</taxon>
        <taxon>Embryophyta</taxon>
        <taxon>Tracheophyta</taxon>
        <taxon>Spermatophyta</taxon>
        <taxon>Magnoliopsida</taxon>
        <taxon>eudicotyledons</taxon>
        <taxon>Gunneridae</taxon>
        <taxon>Pentapetalae</taxon>
        <taxon>rosids</taxon>
        <taxon>fabids</taxon>
        <taxon>Fabales</taxon>
        <taxon>Fabaceae</taxon>
        <taxon>Cercidoideae</taxon>
        <taxon>Cercideae</taxon>
        <taxon>Bauhiniinae</taxon>
        <taxon>Bauhinia</taxon>
    </lineage>
</organism>
<accession>A0ACB9LS31</accession>
<evidence type="ECO:0000313" key="2">
    <source>
        <dbReference type="Proteomes" id="UP000828941"/>
    </source>
</evidence>
<comment type="caution">
    <text evidence="1">The sequence shown here is derived from an EMBL/GenBank/DDBJ whole genome shotgun (WGS) entry which is preliminary data.</text>
</comment>
<dbReference type="Proteomes" id="UP000828941">
    <property type="component" value="Chromosome 11"/>
</dbReference>
<sequence>MACISFPQFLSLPRCHLNRSYSPLNHLVQLSELRSGFKWSHVVMARRKASSDAVLEDSEDNGSVIKEKTTRTYKTKRATARTRKKSIAESTEEKDDSAVNKDASIEERTPSSSENSKKKTRRTRKKDASVSAGMEEEKKEKTVRRGRKSKKESEILEDKGSGAEVSDAEISDQDDTSFLANVEEESEDDLELVKDEGEDISFTYGWPPLVCCFGAAQHAFVPSGRPANRLIDYEIHDRMKDTLWSPEKFVRAPGGSVGSVALALASLGGKVAFMGKLGNDDYGQTMLYYLNVNNVQTRSVRLDGDRATAVSLMKIRKKGPLRMSCVKPCAEDCLSESDINIDVLKEAKMFYFSTHSLIDRNMRSTTLRAIKIAKKFGGVIFYDLNLPMPLWQSREETKMFIQQVWNLADIIEVTKQELEFLCGIEPSEEFDTKNNARSKFVHYEPEVVAPLWHENLKVLFVTNGTSKIHYYTKELNGAISGMEDPPLTPFTCDMSAAGDGIVAGLMRMLTVQPELITDKGYLVQTIKYAIDCGVIDQWKLGRTRGFPPKEDMEEVIPDLDGISSIMETEYRTVEPVSVS</sequence>
<reference evidence="1 2" key="1">
    <citation type="journal article" date="2022" name="DNA Res.">
        <title>Chromosomal-level genome assembly of the orchid tree Bauhinia variegata (Leguminosae; Cercidoideae) supports the allotetraploid origin hypothesis of Bauhinia.</title>
        <authorList>
            <person name="Zhong Y."/>
            <person name="Chen Y."/>
            <person name="Zheng D."/>
            <person name="Pang J."/>
            <person name="Liu Y."/>
            <person name="Luo S."/>
            <person name="Meng S."/>
            <person name="Qian L."/>
            <person name="Wei D."/>
            <person name="Dai S."/>
            <person name="Zhou R."/>
        </authorList>
    </citation>
    <scope>NUCLEOTIDE SEQUENCE [LARGE SCALE GENOMIC DNA]</scope>
    <source>
        <strain evidence="1">BV-YZ2020</strain>
    </source>
</reference>
<evidence type="ECO:0000313" key="1">
    <source>
        <dbReference type="EMBL" id="KAI4314068.1"/>
    </source>
</evidence>
<keyword evidence="2" id="KW-1185">Reference proteome</keyword>
<gene>
    <name evidence="1" type="ORF">L6164_027010</name>
</gene>
<protein>
    <submittedName>
        <fullName evidence="1">Uncharacterized protein</fullName>
    </submittedName>
</protein>
<proteinExistence type="predicted"/>